<keyword evidence="1" id="KW-0812">Transmembrane</keyword>
<reference evidence="2 3" key="1">
    <citation type="submission" date="2019-04" db="EMBL/GenBank/DDBJ databases">
        <title>Fungal friends and foes A comparative genomics study of 23 Aspergillus species from section Flavi.</title>
        <authorList>
            <consortium name="DOE Joint Genome Institute"/>
            <person name="Kjaerbolling I."/>
            <person name="Vesth T.C."/>
            <person name="Frisvad J.C."/>
            <person name="Nybo J.L."/>
            <person name="Theobald S."/>
            <person name="Kildgaard S."/>
            <person name="Petersen T.I."/>
            <person name="Kuo A."/>
            <person name="Sato A."/>
            <person name="Lyhne E.K."/>
            <person name="Kogle M.E."/>
            <person name="Wiebenga A."/>
            <person name="Kun R.S."/>
            <person name="Lubbers R.J."/>
            <person name="Makela M.R."/>
            <person name="Barry K."/>
            <person name="Chovatia M."/>
            <person name="Clum A."/>
            <person name="Daum C."/>
            <person name="Haridas S."/>
            <person name="He G."/>
            <person name="LaButti K."/>
            <person name="Lipzen A."/>
            <person name="Mondo S."/>
            <person name="Pangilinan J."/>
            <person name="Riley R."/>
            <person name="Salamov A."/>
            <person name="Simmons B.A."/>
            <person name="Magnuson J.K."/>
            <person name="Henrissat B."/>
            <person name="Mortensen U.H."/>
            <person name="Larsen T.O."/>
            <person name="De vries R.P."/>
            <person name="Grigoriev I.V."/>
            <person name="Machida M."/>
            <person name="Baker S.E."/>
            <person name="Andersen M.R."/>
        </authorList>
    </citation>
    <scope>NUCLEOTIDE SEQUENCE [LARGE SCALE GENOMIC DNA]</scope>
    <source>
        <strain evidence="2 3">CBS 126849</strain>
    </source>
</reference>
<gene>
    <name evidence="2" type="ORF">BDV33DRAFT_117146</name>
</gene>
<evidence type="ECO:0000313" key="2">
    <source>
        <dbReference type="EMBL" id="KAB8218974.1"/>
    </source>
</evidence>
<dbReference type="Proteomes" id="UP000326799">
    <property type="component" value="Unassembled WGS sequence"/>
</dbReference>
<keyword evidence="1" id="KW-0472">Membrane</keyword>
<protein>
    <submittedName>
        <fullName evidence="2">Uncharacterized protein</fullName>
    </submittedName>
</protein>
<feature type="transmembrane region" description="Helical" evidence="1">
    <location>
        <begin position="39"/>
        <end position="61"/>
    </location>
</feature>
<evidence type="ECO:0000256" key="1">
    <source>
        <dbReference type="SAM" id="Phobius"/>
    </source>
</evidence>
<keyword evidence="1" id="KW-1133">Transmembrane helix</keyword>
<proteinExistence type="predicted"/>
<keyword evidence="3" id="KW-1185">Reference proteome</keyword>
<organism evidence="2 3">
    <name type="scientific">Aspergillus novoparasiticus</name>
    <dbReference type="NCBI Taxonomy" id="986946"/>
    <lineage>
        <taxon>Eukaryota</taxon>
        <taxon>Fungi</taxon>
        <taxon>Dikarya</taxon>
        <taxon>Ascomycota</taxon>
        <taxon>Pezizomycotina</taxon>
        <taxon>Eurotiomycetes</taxon>
        <taxon>Eurotiomycetidae</taxon>
        <taxon>Eurotiales</taxon>
        <taxon>Aspergillaceae</taxon>
        <taxon>Aspergillus</taxon>
        <taxon>Aspergillus subgen. Circumdati</taxon>
    </lineage>
</organism>
<accession>A0A5N6EQD0</accession>
<name>A0A5N6EQD0_9EURO</name>
<dbReference type="AlphaFoldDB" id="A0A5N6EQD0"/>
<dbReference type="EMBL" id="ML733443">
    <property type="protein sequence ID" value="KAB8218974.1"/>
    <property type="molecule type" value="Genomic_DNA"/>
</dbReference>
<evidence type="ECO:0000313" key="3">
    <source>
        <dbReference type="Proteomes" id="UP000326799"/>
    </source>
</evidence>
<sequence>MKRGTIYGVDHSDSCKSPKKPFPRASFPLDRLCSVSSSVLLLPAIVLPFHHAFASLLGLVVV</sequence>